<name>A0A1F5N7Z0_9BACT</name>
<dbReference type="AlphaFoldDB" id="A0A1F5N7Z0"/>
<accession>A0A1F5N7Z0</accession>
<dbReference type="STRING" id="1817821.A2717_04105"/>
<dbReference type="Proteomes" id="UP000177610">
    <property type="component" value="Unassembled WGS sequence"/>
</dbReference>
<evidence type="ECO:0000313" key="2">
    <source>
        <dbReference type="Proteomes" id="UP000177610"/>
    </source>
</evidence>
<gene>
    <name evidence="1" type="ORF">A2717_04105</name>
</gene>
<sequence length="97" mass="11126">MDKKDLEQIKQVVREEVIGGFGQVWENNLEPVLNQIQTQMVTKTFLTDKVADMEGGLITKLRKEDEKVNKLAEILREKDVISDNDIKELGNLVVFPK</sequence>
<organism evidence="1 2">
    <name type="scientific">Candidatus Doudnabacteria bacterium RIFCSPHIGHO2_01_FULL_41_86</name>
    <dbReference type="NCBI Taxonomy" id="1817821"/>
    <lineage>
        <taxon>Bacteria</taxon>
        <taxon>Candidatus Doudnaibacteriota</taxon>
    </lineage>
</organism>
<protein>
    <submittedName>
        <fullName evidence="1">Uncharacterized protein</fullName>
    </submittedName>
</protein>
<proteinExistence type="predicted"/>
<reference evidence="1 2" key="1">
    <citation type="journal article" date="2016" name="Nat. Commun.">
        <title>Thousands of microbial genomes shed light on interconnected biogeochemical processes in an aquifer system.</title>
        <authorList>
            <person name="Anantharaman K."/>
            <person name="Brown C.T."/>
            <person name="Hug L.A."/>
            <person name="Sharon I."/>
            <person name="Castelle C.J."/>
            <person name="Probst A.J."/>
            <person name="Thomas B.C."/>
            <person name="Singh A."/>
            <person name="Wilkins M.J."/>
            <person name="Karaoz U."/>
            <person name="Brodie E.L."/>
            <person name="Williams K.H."/>
            <person name="Hubbard S.S."/>
            <person name="Banfield J.F."/>
        </authorList>
    </citation>
    <scope>NUCLEOTIDE SEQUENCE [LARGE SCALE GENOMIC DNA]</scope>
</reference>
<evidence type="ECO:0000313" key="1">
    <source>
        <dbReference type="EMBL" id="OGE73776.1"/>
    </source>
</evidence>
<comment type="caution">
    <text evidence="1">The sequence shown here is derived from an EMBL/GenBank/DDBJ whole genome shotgun (WGS) entry which is preliminary data.</text>
</comment>
<dbReference type="EMBL" id="MFEH01000005">
    <property type="protein sequence ID" value="OGE73776.1"/>
    <property type="molecule type" value="Genomic_DNA"/>
</dbReference>